<keyword evidence="2" id="KW-1185">Reference proteome</keyword>
<dbReference type="AlphaFoldDB" id="A0A0K0FJF2"/>
<reference evidence="2" key="1">
    <citation type="submission" date="2014-07" db="EMBL/GenBank/DDBJ databases">
        <authorList>
            <person name="Martin A.A"/>
            <person name="De Silva N."/>
        </authorList>
    </citation>
    <scope>NUCLEOTIDE SEQUENCE</scope>
</reference>
<evidence type="ECO:0000313" key="3">
    <source>
        <dbReference type="WBParaSite" id="SVE_0902600.1"/>
    </source>
</evidence>
<keyword evidence="1" id="KW-0732">Signal</keyword>
<name>A0A0K0FJF2_STRVS</name>
<protein>
    <submittedName>
        <fullName evidence="3">Uncharacterized protein</fullName>
    </submittedName>
</protein>
<feature type="signal peptide" evidence="1">
    <location>
        <begin position="1"/>
        <end position="20"/>
    </location>
</feature>
<evidence type="ECO:0000256" key="1">
    <source>
        <dbReference type="SAM" id="SignalP"/>
    </source>
</evidence>
<reference evidence="3" key="2">
    <citation type="submission" date="2015-08" db="UniProtKB">
        <authorList>
            <consortium name="WormBaseParasite"/>
        </authorList>
    </citation>
    <scope>IDENTIFICATION</scope>
</reference>
<dbReference type="Proteomes" id="UP000035680">
    <property type="component" value="Unassembled WGS sequence"/>
</dbReference>
<sequence length="156" mass="18032">MVKSLISLLLLFNVINFSYSTKDVDVGKINKLDDALLEVKDPVTKEIVKIIIDTMKFTDLPLELGDNKEYVKKKPFVEKKIRQNLRMIGLLSAQINDNLLPFITQDFSDSKSKKENIDESHDPIKKAISNFFPEGPLWPFPLGTREPLKDKWIKWN</sequence>
<proteinExistence type="predicted"/>
<accession>A0A0K0FJF2</accession>
<feature type="chain" id="PRO_5005329972" evidence="1">
    <location>
        <begin position="21"/>
        <end position="156"/>
    </location>
</feature>
<evidence type="ECO:0000313" key="2">
    <source>
        <dbReference type="Proteomes" id="UP000035680"/>
    </source>
</evidence>
<dbReference type="WBParaSite" id="SVE_0902600.1">
    <property type="protein sequence ID" value="SVE_0902600.1"/>
    <property type="gene ID" value="SVE_0902600"/>
</dbReference>
<organism evidence="2 3">
    <name type="scientific">Strongyloides venezuelensis</name>
    <name type="common">Threadworm</name>
    <dbReference type="NCBI Taxonomy" id="75913"/>
    <lineage>
        <taxon>Eukaryota</taxon>
        <taxon>Metazoa</taxon>
        <taxon>Ecdysozoa</taxon>
        <taxon>Nematoda</taxon>
        <taxon>Chromadorea</taxon>
        <taxon>Rhabditida</taxon>
        <taxon>Tylenchina</taxon>
        <taxon>Panagrolaimomorpha</taxon>
        <taxon>Strongyloidoidea</taxon>
        <taxon>Strongyloididae</taxon>
        <taxon>Strongyloides</taxon>
    </lineage>
</organism>